<proteinExistence type="predicted"/>
<dbReference type="InterPro" id="IPR057227">
    <property type="entry name" value="DUF7905"/>
</dbReference>
<evidence type="ECO:0000259" key="2">
    <source>
        <dbReference type="Pfam" id="PF25482"/>
    </source>
</evidence>
<dbReference type="VEuPathDB" id="FungiDB:LCOR_04188.1"/>
<dbReference type="Proteomes" id="UP000027586">
    <property type="component" value="Unassembled WGS sequence"/>
</dbReference>
<accession>A0A068RSP9</accession>
<evidence type="ECO:0000256" key="1">
    <source>
        <dbReference type="SAM" id="MobiDB-lite"/>
    </source>
</evidence>
<keyword evidence="4" id="KW-1185">Reference proteome</keyword>
<feature type="region of interest" description="Disordered" evidence="1">
    <location>
        <begin position="35"/>
        <end position="61"/>
    </location>
</feature>
<dbReference type="AlphaFoldDB" id="A0A068RSP9"/>
<sequence>MRGLFEYMNQHATEFYGSPQTSFVIEAKQYLTFTAKQSPPSHRSRREASAPTSPPNDDNMTLTTTICLFTNEHRVALWNTLTDCHDRITVNCADLESAYSWDLELQTARRLSHNMDSPHGKFVDSLRLSKTTGRMDLPLRSRDYIPMFVTQKTKWQYEYEGKWIIEIIQDEIWDLESMRISEMRQELHFDLSNREPNRVLYKVSAHREEWTDRFADNPGLEIGQDPCWTPRDFLATETESAQKIMNMAQKISSILSSEVTQYWNTLM</sequence>
<evidence type="ECO:0000313" key="4">
    <source>
        <dbReference type="Proteomes" id="UP000027586"/>
    </source>
</evidence>
<dbReference type="STRING" id="1263082.A0A068RSP9"/>
<dbReference type="OrthoDB" id="4739136at2759"/>
<reference evidence="3" key="1">
    <citation type="submission" date="2013-08" db="EMBL/GenBank/DDBJ databases">
        <title>Gene expansion shapes genome architecture in the human pathogen Lichtheimia corymbifera: an evolutionary genomics analysis in the ancient terrestrial Mucorales (Mucoromycotina).</title>
        <authorList>
            <person name="Schwartze V.U."/>
            <person name="Winter S."/>
            <person name="Shelest E."/>
            <person name="Marcet-Houben M."/>
            <person name="Horn F."/>
            <person name="Wehner S."/>
            <person name="Hoffmann K."/>
            <person name="Riege K."/>
            <person name="Sammeth M."/>
            <person name="Nowrousian M."/>
            <person name="Valiante V."/>
            <person name="Linde J."/>
            <person name="Jacobsen I.D."/>
            <person name="Marz M."/>
            <person name="Brakhage A.A."/>
            <person name="Gabaldon T."/>
            <person name="Bocker S."/>
            <person name="Voigt K."/>
        </authorList>
    </citation>
    <scope>NUCLEOTIDE SEQUENCE [LARGE SCALE GENOMIC DNA]</scope>
    <source>
        <strain evidence="3">FSU 9682</strain>
    </source>
</reference>
<evidence type="ECO:0000313" key="3">
    <source>
        <dbReference type="EMBL" id="CDH52745.1"/>
    </source>
</evidence>
<dbReference type="Pfam" id="PF25482">
    <property type="entry name" value="DUF7905"/>
    <property type="match status" value="1"/>
</dbReference>
<organism evidence="3 4">
    <name type="scientific">Lichtheimia corymbifera JMRC:FSU:9682</name>
    <dbReference type="NCBI Taxonomy" id="1263082"/>
    <lineage>
        <taxon>Eukaryota</taxon>
        <taxon>Fungi</taxon>
        <taxon>Fungi incertae sedis</taxon>
        <taxon>Mucoromycota</taxon>
        <taxon>Mucoromycotina</taxon>
        <taxon>Mucoromycetes</taxon>
        <taxon>Mucorales</taxon>
        <taxon>Lichtheimiaceae</taxon>
        <taxon>Lichtheimia</taxon>
    </lineage>
</organism>
<protein>
    <recommendedName>
        <fullName evidence="2">DUF7905 domain-containing protein</fullName>
    </recommendedName>
</protein>
<feature type="domain" description="DUF7905" evidence="2">
    <location>
        <begin position="1"/>
        <end position="239"/>
    </location>
</feature>
<dbReference type="EMBL" id="CBTN010000014">
    <property type="protein sequence ID" value="CDH52745.1"/>
    <property type="molecule type" value="Genomic_DNA"/>
</dbReference>
<gene>
    <name evidence="3" type="ORF">LCOR_04188.1</name>
</gene>
<name>A0A068RSP9_9FUNG</name>
<comment type="caution">
    <text evidence="3">The sequence shown here is derived from an EMBL/GenBank/DDBJ whole genome shotgun (WGS) entry which is preliminary data.</text>
</comment>